<dbReference type="InterPro" id="IPR020816">
    <property type="entry name" value="Histone-like_DNA-bd_CS"/>
</dbReference>
<dbReference type="SUPFAM" id="SSF47729">
    <property type="entry name" value="IHF-like DNA-binding proteins"/>
    <property type="match status" value="1"/>
</dbReference>
<dbReference type="InterPro" id="IPR010992">
    <property type="entry name" value="IHF-like_DNA-bd_dom_sf"/>
</dbReference>
<dbReference type="PROSITE" id="PS00045">
    <property type="entry name" value="HISTONE_LIKE"/>
    <property type="match status" value="1"/>
</dbReference>
<evidence type="ECO:0000256" key="2">
    <source>
        <dbReference type="ARBA" id="ARBA00023125"/>
    </source>
</evidence>
<sequence length="93" mass="9711">MNKGELVAALAAKTEMTKKESEAALNGILDVIAASMAKGEKVQLIGFGTFEAKNRPARVARNPRTGASVKIAACKAPAFKAGKALKDAVNKKK</sequence>
<dbReference type="GO" id="GO:0030527">
    <property type="term" value="F:structural constituent of chromatin"/>
    <property type="evidence" value="ECO:0007669"/>
    <property type="project" value="InterPro"/>
</dbReference>
<keyword evidence="2 4" id="KW-0238">DNA-binding</keyword>
<evidence type="ECO:0000256" key="1">
    <source>
        <dbReference type="ARBA" id="ARBA00023067"/>
    </source>
</evidence>
<protein>
    <submittedName>
        <fullName evidence="4">Bacterial nucleoid DNA-binding protein</fullName>
    </submittedName>
</protein>
<dbReference type="GO" id="GO:0030261">
    <property type="term" value="P:chromosome condensation"/>
    <property type="evidence" value="ECO:0007669"/>
    <property type="project" value="UniProtKB-KW"/>
</dbReference>
<dbReference type="GO" id="GO:0003677">
    <property type="term" value="F:DNA binding"/>
    <property type="evidence" value="ECO:0007669"/>
    <property type="project" value="UniProtKB-KW"/>
</dbReference>
<dbReference type="PANTHER" id="PTHR33175:SF3">
    <property type="entry name" value="DNA-BINDING PROTEIN HU-BETA"/>
    <property type="match status" value="1"/>
</dbReference>
<comment type="similarity">
    <text evidence="3">Belongs to the bacterial histone-like protein family.</text>
</comment>
<proteinExistence type="inferred from homology"/>
<keyword evidence="1" id="KW-0226">DNA condensation</keyword>
<name>W0FL86_9BACT</name>
<accession>W0FL86</accession>
<reference evidence="4" key="1">
    <citation type="journal article" date="2013" name="PLoS ONE">
        <title>Metagenomic insights into the carbohydrate-active enzymes carried by the microorganisms adhering to solid digesta in the rumen of cows.</title>
        <authorList>
            <person name="Wang L."/>
            <person name="Hatem A."/>
            <person name="Catalyurek U.V."/>
            <person name="Morrison M."/>
            <person name="Yu Z."/>
        </authorList>
    </citation>
    <scope>NUCLEOTIDE SEQUENCE</scope>
</reference>
<evidence type="ECO:0000256" key="3">
    <source>
        <dbReference type="RuleBase" id="RU003939"/>
    </source>
</evidence>
<dbReference type="PRINTS" id="PR01727">
    <property type="entry name" value="DNABINDINGHU"/>
</dbReference>
<organism evidence="4">
    <name type="scientific">uncultured bacterium Contigcl_38</name>
    <dbReference type="NCBI Taxonomy" id="1393672"/>
    <lineage>
        <taxon>Bacteria</taxon>
        <taxon>environmental samples</taxon>
    </lineage>
</organism>
<dbReference type="CDD" id="cd13831">
    <property type="entry name" value="HU"/>
    <property type="match status" value="1"/>
</dbReference>
<dbReference type="Gene3D" id="4.10.520.10">
    <property type="entry name" value="IHF-like DNA-binding proteins"/>
    <property type="match status" value="1"/>
</dbReference>
<dbReference type="PANTHER" id="PTHR33175">
    <property type="entry name" value="DNA-BINDING PROTEIN HU"/>
    <property type="match status" value="1"/>
</dbReference>
<evidence type="ECO:0000313" key="4">
    <source>
        <dbReference type="EMBL" id="AHF25696.1"/>
    </source>
</evidence>
<dbReference type="EMBL" id="KC246847">
    <property type="protein sequence ID" value="AHF25696.1"/>
    <property type="molecule type" value="Genomic_DNA"/>
</dbReference>
<dbReference type="InterPro" id="IPR000119">
    <property type="entry name" value="Hist_DNA-bd"/>
</dbReference>
<dbReference type="SMART" id="SM00411">
    <property type="entry name" value="BHL"/>
    <property type="match status" value="1"/>
</dbReference>
<dbReference type="Pfam" id="PF00216">
    <property type="entry name" value="Bac_DNA_binding"/>
    <property type="match status" value="1"/>
</dbReference>
<dbReference type="AlphaFoldDB" id="W0FL86"/>